<dbReference type="SUPFAM" id="SSF54001">
    <property type="entry name" value="Cysteine proteinases"/>
    <property type="match status" value="1"/>
</dbReference>
<dbReference type="Proteomes" id="UP001244787">
    <property type="component" value="Unassembled WGS sequence"/>
</dbReference>
<dbReference type="RefSeq" id="WP_290254441.1">
    <property type="nucleotide sequence ID" value="NZ_JAUGQQ010000004.1"/>
</dbReference>
<dbReference type="EMBL" id="JAUGQQ010000004">
    <property type="protein sequence ID" value="MDN3724355.1"/>
    <property type="molecule type" value="Genomic_DNA"/>
</dbReference>
<dbReference type="InterPro" id="IPR038765">
    <property type="entry name" value="Papain-like_cys_pep_sf"/>
</dbReference>
<feature type="chain" id="PRO_5047492641" evidence="1">
    <location>
        <begin position="21"/>
        <end position="673"/>
    </location>
</feature>
<accession>A0ABT8DMI6</accession>
<dbReference type="Gene3D" id="2.60.40.3140">
    <property type="match status" value="1"/>
</dbReference>
<feature type="signal peptide" evidence="1">
    <location>
        <begin position="1"/>
        <end position="20"/>
    </location>
</feature>
<comment type="caution">
    <text evidence="3">The sequence shown here is derived from an EMBL/GenBank/DDBJ whole genome shotgun (WGS) entry which is preliminary data.</text>
</comment>
<feature type="domain" description="Transglutaminase-like" evidence="2">
    <location>
        <begin position="324"/>
        <end position="405"/>
    </location>
</feature>
<evidence type="ECO:0000313" key="4">
    <source>
        <dbReference type="Proteomes" id="UP001244787"/>
    </source>
</evidence>
<evidence type="ECO:0000259" key="2">
    <source>
        <dbReference type="Pfam" id="PF01841"/>
    </source>
</evidence>
<protein>
    <submittedName>
        <fullName evidence="3">Transglutaminase domain-containing protein</fullName>
    </submittedName>
</protein>
<reference evidence="3 4" key="1">
    <citation type="submission" date="2023-06" db="EMBL/GenBank/DDBJ databases">
        <authorList>
            <person name="Ye Y.-Q."/>
            <person name="Du Z.-J."/>
        </authorList>
    </citation>
    <scope>NUCLEOTIDE SEQUENCE [LARGE SCALE GENOMIC DNA]</scope>
    <source>
        <strain evidence="3 4">SDUM287046</strain>
    </source>
</reference>
<keyword evidence="4" id="KW-1185">Reference proteome</keyword>
<sequence>MKSTFLALFATICFATVSVAQNYKFGKVSEEELLQTQHPTDPSANAAILYRESTTEFQYSEDSGWYLITDYFERVKIYKKEGFEWASKEIDLYQSVSSSNDEISGLKAYTYNLGANNKVEEIKLKSDGIFEEKTTKYLQKVKFTMPDLRQGSVVEYKYTIKSPFISNIDEFRFQETIPVEKLEIRFASPEYFVFKTHQKGWVPYKIDKVVKDRTIPLANARTEYDIYGNRTSAGGAREVKMKEDIYTIALKDVPAMKNEAFAGNIDNYSTGIKFELSYVDFPGAPLETFSTTWEDVSKSIYQVDSFGNELTRTNYFEDDLSKLLSGISNPEEKVSRIFSFVVNKMTWNNFTGYYTNEGVKEAYKKGSGNVADINLMLVAMLRNANINANPVLVSTKDHGMPLFPTRNGFNYVIAAVEFPNGIILLDATNKGAEIGILRPSIMNWKGRIIKKDGTSGWVSLSPQIPAVKSAMVTATIQPDHSDSGKTQNRFTGNYAFQYRSEFKSMNEDAQRKEVEKSLAQVELSNLHFENLQTLGKPVSLEYDFESIDVVEEVAGKLYFSPMVFMAEKESPFKPETREYPIDFGYSMKDRYIINIELPEGYKVETMPANAIFNLGENTGSFKYLISHVGNKLQLSVEFSINESFIAAEEYDNLKKFYELLIAKENEKVVLSKV</sequence>
<gene>
    <name evidence="3" type="ORF">QRD02_08165</name>
</gene>
<proteinExistence type="predicted"/>
<organism evidence="3 4">
    <name type="scientific">Aequorivita aurantiaca</name>
    <dbReference type="NCBI Taxonomy" id="3053356"/>
    <lineage>
        <taxon>Bacteria</taxon>
        <taxon>Pseudomonadati</taxon>
        <taxon>Bacteroidota</taxon>
        <taxon>Flavobacteriia</taxon>
        <taxon>Flavobacteriales</taxon>
        <taxon>Flavobacteriaceae</taxon>
        <taxon>Aequorivita</taxon>
    </lineage>
</organism>
<dbReference type="InterPro" id="IPR002931">
    <property type="entry name" value="Transglutaminase-like"/>
</dbReference>
<dbReference type="Pfam" id="PF01841">
    <property type="entry name" value="Transglut_core"/>
    <property type="match status" value="1"/>
</dbReference>
<evidence type="ECO:0000256" key="1">
    <source>
        <dbReference type="SAM" id="SignalP"/>
    </source>
</evidence>
<name>A0ABT8DMI6_9FLAO</name>
<dbReference type="Gene3D" id="3.10.620.30">
    <property type="match status" value="1"/>
</dbReference>
<dbReference type="Gene3D" id="2.60.120.1130">
    <property type="match status" value="1"/>
</dbReference>
<evidence type="ECO:0000313" key="3">
    <source>
        <dbReference type="EMBL" id="MDN3724355.1"/>
    </source>
</evidence>
<keyword evidence="1" id="KW-0732">Signal</keyword>